<evidence type="ECO:0000256" key="2">
    <source>
        <dbReference type="ARBA" id="ARBA00023015"/>
    </source>
</evidence>
<evidence type="ECO:0000259" key="8">
    <source>
        <dbReference type="Pfam" id="PF08281"/>
    </source>
</evidence>
<dbReference type="InterPro" id="IPR007627">
    <property type="entry name" value="RNA_pol_sigma70_r2"/>
</dbReference>
<dbReference type="InterPro" id="IPR039425">
    <property type="entry name" value="RNA_pol_sigma-70-like"/>
</dbReference>
<feature type="domain" description="RNA polymerase sigma factor 70 region 4 type 2" evidence="8">
    <location>
        <begin position="210"/>
        <end position="261"/>
    </location>
</feature>
<evidence type="ECO:0000256" key="4">
    <source>
        <dbReference type="ARBA" id="ARBA00023125"/>
    </source>
</evidence>
<keyword evidence="5 6" id="KW-0804">Transcription</keyword>
<dbReference type="InterPro" id="IPR013324">
    <property type="entry name" value="RNA_pol_sigma_r3/r4-like"/>
</dbReference>
<dbReference type="Gene3D" id="1.10.1740.10">
    <property type="match status" value="1"/>
</dbReference>
<dbReference type="InterPro" id="IPR013249">
    <property type="entry name" value="RNA_pol_sigma70_r4_t2"/>
</dbReference>
<evidence type="ECO:0000313" key="9">
    <source>
        <dbReference type="EMBL" id="PYE58724.1"/>
    </source>
</evidence>
<evidence type="ECO:0000259" key="7">
    <source>
        <dbReference type="Pfam" id="PF04542"/>
    </source>
</evidence>
<dbReference type="InterPro" id="IPR000838">
    <property type="entry name" value="RNA_pol_sigma70_ECF_CS"/>
</dbReference>
<proteinExistence type="inferred from homology"/>
<dbReference type="InterPro" id="IPR013325">
    <property type="entry name" value="RNA_pol_sigma_r2"/>
</dbReference>
<dbReference type="SUPFAM" id="SSF88659">
    <property type="entry name" value="Sigma3 and sigma4 domains of RNA polymerase sigma factors"/>
    <property type="match status" value="1"/>
</dbReference>
<dbReference type="CDD" id="cd06171">
    <property type="entry name" value="Sigma70_r4"/>
    <property type="match status" value="1"/>
</dbReference>
<gene>
    <name evidence="9" type="ORF">C8J23_11263</name>
</gene>
<dbReference type="InterPro" id="IPR014284">
    <property type="entry name" value="RNA_pol_sigma-70_dom"/>
</dbReference>
<dbReference type="Gene3D" id="1.10.10.10">
    <property type="entry name" value="Winged helix-like DNA-binding domain superfamily/Winged helix DNA-binding domain"/>
    <property type="match status" value="1"/>
</dbReference>
<dbReference type="SUPFAM" id="SSF88946">
    <property type="entry name" value="Sigma2 domain of RNA polymerase sigma factors"/>
    <property type="match status" value="1"/>
</dbReference>
<dbReference type="Proteomes" id="UP000247584">
    <property type="component" value="Unassembled WGS sequence"/>
</dbReference>
<evidence type="ECO:0000313" key="10">
    <source>
        <dbReference type="Proteomes" id="UP000247584"/>
    </source>
</evidence>
<dbReference type="Pfam" id="PF04542">
    <property type="entry name" value="Sigma70_r2"/>
    <property type="match status" value="1"/>
</dbReference>
<accession>A0ABX5PP29</accession>
<dbReference type="PANTHER" id="PTHR43133:SF51">
    <property type="entry name" value="RNA POLYMERASE SIGMA FACTOR"/>
    <property type="match status" value="1"/>
</dbReference>
<keyword evidence="4 6" id="KW-0238">DNA-binding</keyword>
<name>A0ABX5PP29_9GAMM</name>
<evidence type="ECO:0000256" key="6">
    <source>
        <dbReference type="RuleBase" id="RU000716"/>
    </source>
</evidence>
<keyword evidence="3 6" id="KW-0731">Sigma factor</keyword>
<dbReference type="PROSITE" id="PS01063">
    <property type="entry name" value="SIGMA70_ECF"/>
    <property type="match status" value="1"/>
</dbReference>
<comment type="similarity">
    <text evidence="1 6">Belongs to the sigma-70 factor family. ECF subfamily.</text>
</comment>
<dbReference type="NCBIfam" id="TIGR02937">
    <property type="entry name" value="sigma70-ECF"/>
    <property type="match status" value="1"/>
</dbReference>
<dbReference type="PANTHER" id="PTHR43133">
    <property type="entry name" value="RNA POLYMERASE ECF-TYPE SIGMA FACTO"/>
    <property type="match status" value="1"/>
</dbReference>
<evidence type="ECO:0000256" key="1">
    <source>
        <dbReference type="ARBA" id="ARBA00010641"/>
    </source>
</evidence>
<reference evidence="9 10" key="1">
    <citation type="submission" date="2018-06" db="EMBL/GenBank/DDBJ databases">
        <title>Genomic Encyclopedia of Type Strains, Phase III (KMG-III): the genomes of soil and plant-associated and newly described type strains.</title>
        <authorList>
            <person name="Whitman W."/>
        </authorList>
    </citation>
    <scope>NUCLEOTIDE SEQUENCE [LARGE SCALE GENOMIC DNA]</scope>
    <source>
        <strain evidence="9 10">JC5</strain>
    </source>
</reference>
<evidence type="ECO:0000256" key="3">
    <source>
        <dbReference type="ARBA" id="ARBA00023082"/>
    </source>
</evidence>
<dbReference type="NCBIfam" id="NF009170">
    <property type="entry name" value="PRK12517.1"/>
    <property type="match status" value="1"/>
</dbReference>
<comment type="caution">
    <text evidence="9">The sequence shown here is derived from an EMBL/GenBank/DDBJ whole genome shotgun (WGS) entry which is preliminary data.</text>
</comment>
<keyword evidence="2 6" id="KW-0805">Transcription regulation</keyword>
<sequence length="276" mass="32212">MAECPSGYSLQLPFPLSRPLTADFFNQLFPSLFNSVFTLIPIFRPPLLPLIVLKSRLNRACNQIYAHDICQNALKAIKLSGNKNKTSMKMFDSWRKKKSDDAVISDMLNKQRRYDSLVRALHADIYRYAFWLCGDRHVAEDITQETFLRAWRSLDSLKDDKAAKAWLITILRRENARRFERKQFDYADIGEEHWQDPGSQSQEEHAEHYLLRRQIAQLEPEYREPLLLQLIAGFSGDEIAQLLDLNRNTVMTRLFRARNQLKEALEHSKVRGQSNG</sequence>
<organism evidence="9 10">
    <name type="scientific">Shewanella chilikensis</name>
    <dbReference type="NCBI Taxonomy" id="558541"/>
    <lineage>
        <taxon>Bacteria</taxon>
        <taxon>Pseudomonadati</taxon>
        <taxon>Pseudomonadota</taxon>
        <taxon>Gammaproteobacteria</taxon>
        <taxon>Alteromonadales</taxon>
        <taxon>Shewanellaceae</taxon>
        <taxon>Shewanella</taxon>
    </lineage>
</organism>
<dbReference type="InterPro" id="IPR036388">
    <property type="entry name" value="WH-like_DNA-bd_sf"/>
</dbReference>
<keyword evidence="10" id="KW-1185">Reference proteome</keyword>
<evidence type="ECO:0000256" key="5">
    <source>
        <dbReference type="ARBA" id="ARBA00023163"/>
    </source>
</evidence>
<protein>
    <recommendedName>
        <fullName evidence="6">RNA polymerase sigma factor</fullName>
    </recommendedName>
</protein>
<dbReference type="EMBL" id="QJSY01000012">
    <property type="protein sequence ID" value="PYE58724.1"/>
    <property type="molecule type" value="Genomic_DNA"/>
</dbReference>
<dbReference type="Pfam" id="PF08281">
    <property type="entry name" value="Sigma70_r4_2"/>
    <property type="match status" value="1"/>
</dbReference>
<feature type="domain" description="RNA polymerase sigma-70 region 2" evidence="7">
    <location>
        <begin position="117"/>
        <end position="183"/>
    </location>
</feature>